<accession>A0A4V2QAM5</accession>
<proteinExistence type="predicted"/>
<name>A0A4V2QAM5_9BACL</name>
<evidence type="ECO:0000313" key="2">
    <source>
        <dbReference type="Proteomes" id="UP000295658"/>
    </source>
</evidence>
<dbReference type="AlphaFoldDB" id="A0A4V2QAM5"/>
<protein>
    <submittedName>
        <fullName evidence="1">Stage V sporulation protein AE</fullName>
    </submittedName>
</protein>
<dbReference type="Proteomes" id="UP000295658">
    <property type="component" value="Unassembled WGS sequence"/>
</dbReference>
<dbReference type="RefSeq" id="WP_132946995.1">
    <property type="nucleotide sequence ID" value="NZ_BSVG01000001.1"/>
</dbReference>
<keyword evidence="2" id="KW-1185">Reference proteome</keyword>
<sequence>MQKRKVILVTDGDEYVKRTLEEMAKQFGGRCISLSQGNPSLLTGEQLVQLILQTPYDPVLVMFDDSGIVGEGAGERALRYVATHEQIEVLGAIAVASHTRHREWTKVDVCIDRDGELTEYGVDKEGIREWELKRVSGDTVDCLDQLPIPIIIGIGDIGKMGYRDHIRFGSPITKKAIELILERSGYDACTKSHSNFIEFERK</sequence>
<dbReference type="InterPro" id="IPR025914">
    <property type="entry name" value="SpoVAE"/>
</dbReference>
<gene>
    <name evidence="1" type="ORF">EDD69_10187</name>
</gene>
<organism evidence="1 2">
    <name type="scientific">Thermolongibacillus altinsuensis</name>
    <dbReference type="NCBI Taxonomy" id="575256"/>
    <lineage>
        <taxon>Bacteria</taxon>
        <taxon>Bacillati</taxon>
        <taxon>Bacillota</taxon>
        <taxon>Bacilli</taxon>
        <taxon>Bacillales</taxon>
        <taxon>Anoxybacillaceae</taxon>
        <taxon>Thermolongibacillus</taxon>
    </lineage>
</organism>
<evidence type="ECO:0000313" key="1">
    <source>
        <dbReference type="EMBL" id="TCL53082.1"/>
    </source>
</evidence>
<reference evidence="1 2" key="1">
    <citation type="submission" date="2019-03" db="EMBL/GenBank/DDBJ databases">
        <title>Genomic Encyclopedia of Type Strains, Phase IV (KMG-IV): sequencing the most valuable type-strain genomes for metagenomic binning, comparative biology and taxonomic classification.</title>
        <authorList>
            <person name="Goeker M."/>
        </authorList>
    </citation>
    <scope>NUCLEOTIDE SEQUENCE [LARGE SCALE GENOMIC DNA]</scope>
    <source>
        <strain evidence="1 2">DSM 24979</strain>
    </source>
</reference>
<dbReference type="Pfam" id="PF14097">
    <property type="entry name" value="SpoVAE"/>
    <property type="match status" value="1"/>
</dbReference>
<dbReference type="OrthoDB" id="1679631at2"/>
<comment type="caution">
    <text evidence="1">The sequence shown here is derived from an EMBL/GenBank/DDBJ whole genome shotgun (WGS) entry which is preliminary data.</text>
</comment>
<dbReference type="EMBL" id="SLUL01000001">
    <property type="protein sequence ID" value="TCL53082.1"/>
    <property type="molecule type" value="Genomic_DNA"/>
</dbReference>